<dbReference type="EMBL" id="SJSM01000016">
    <property type="protein sequence ID" value="TCC91026.1"/>
    <property type="molecule type" value="Genomic_DNA"/>
</dbReference>
<evidence type="ECO:0000313" key="2">
    <source>
        <dbReference type="EMBL" id="TCC91026.1"/>
    </source>
</evidence>
<feature type="chain" id="PRO_5020374128" description="Lipoprotein" evidence="1">
    <location>
        <begin position="23"/>
        <end position="263"/>
    </location>
</feature>
<evidence type="ECO:0008006" key="4">
    <source>
        <dbReference type="Google" id="ProtNLM"/>
    </source>
</evidence>
<name>A0A4V2MIM9_9SPHI</name>
<accession>A0A4V2MIM9</accession>
<evidence type="ECO:0000256" key="1">
    <source>
        <dbReference type="SAM" id="SignalP"/>
    </source>
</evidence>
<sequence length="263" mass="29175">MKKITFPMLLCVALGFSSCSRSYLSPAISGNNMGYMARPMADDYKPAQTYITGSFIGSASPENAISFAMGMLNLHRGHTYKSFNFAYGIFGYLGEASHKIAEISDPDDRKNYIPSFNKNISGIGLKTSIGYQVLSSTGNTNFRVINWENSISREMGSYADFRKEKYGAGNYTNSYISNKIDVWTTGLSSEIIFHGSRNKNIQHSFRVFIGGTPGLTNSFDRTITTPSIAKSFNYYLKLNNFSFSYELSGNLNSSSKLSLGYSF</sequence>
<gene>
    <name evidence="2" type="ORF">EZ444_20130</name>
</gene>
<keyword evidence="3" id="KW-1185">Reference proteome</keyword>
<dbReference type="OrthoDB" id="792799at2"/>
<protein>
    <recommendedName>
        <fullName evidence="4">Lipoprotein</fullName>
    </recommendedName>
</protein>
<dbReference type="Proteomes" id="UP000291117">
    <property type="component" value="Unassembled WGS sequence"/>
</dbReference>
<dbReference type="PROSITE" id="PS51257">
    <property type="entry name" value="PROKAR_LIPOPROTEIN"/>
    <property type="match status" value="1"/>
</dbReference>
<proteinExistence type="predicted"/>
<comment type="caution">
    <text evidence="2">The sequence shown here is derived from an EMBL/GenBank/DDBJ whole genome shotgun (WGS) entry which is preliminary data.</text>
</comment>
<dbReference type="AlphaFoldDB" id="A0A4V2MIM9"/>
<reference evidence="2 3" key="1">
    <citation type="submission" date="2019-02" db="EMBL/GenBank/DDBJ databases">
        <title>Pedobacter sp. RP-3-8 sp. nov., isolated from Arctic soil.</title>
        <authorList>
            <person name="Dahal R.H."/>
        </authorList>
    </citation>
    <scope>NUCLEOTIDE SEQUENCE [LARGE SCALE GENOMIC DNA]</scope>
    <source>
        <strain evidence="2 3">RP-3-8</strain>
    </source>
</reference>
<organism evidence="2 3">
    <name type="scientific">Pedobacter hiemivivus</name>
    <dbReference type="NCBI Taxonomy" id="2530454"/>
    <lineage>
        <taxon>Bacteria</taxon>
        <taxon>Pseudomonadati</taxon>
        <taxon>Bacteroidota</taxon>
        <taxon>Sphingobacteriia</taxon>
        <taxon>Sphingobacteriales</taxon>
        <taxon>Sphingobacteriaceae</taxon>
        <taxon>Pedobacter</taxon>
    </lineage>
</organism>
<dbReference type="RefSeq" id="WP_131610952.1">
    <property type="nucleotide sequence ID" value="NZ_SJSM01000016.1"/>
</dbReference>
<feature type="signal peptide" evidence="1">
    <location>
        <begin position="1"/>
        <end position="22"/>
    </location>
</feature>
<evidence type="ECO:0000313" key="3">
    <source>
        <dbReference type="Proteomes" id="UP000291117"/>
    </source>
</evidence>
<keyword evidence="1" id="KW-0732">Signal</keyword>